<sequence length="276" mass="31221">MSTAPLSRERDDTTANSERDSTQKLVVTWQHPHTRDVSPVAILTQDPSGYRFEYLSRASAVPGFRSLLGFPDFERVYTSIELFPLFAQRAMDPRRPDYSRYVDDLGLGDDATPWEQIARSGGTKESDTLQLFPVPRFIDGQWRCHFLVSGMRYMMSKEVVVHGQPIPVCSEQDYEDRLAKLKTGDEVSLHHEEANASSDHALLVLTAGELPLGYAPDWLASEIFEFSNQDVLDFSISKINPIEAGWHMRLVVEMDAALPAGYRFFDGSNWTLASQR</sequence>
<keyword evidence="3" id="KW-1185">Reference proteome</keyword>
<dbReference type="Proteomes" id="UP000194464">
    <property type="component" value="Unassembled WGS sequence"/>
</dbReference>
<dbReference type="Gene3D" id="3.30.70.2330">
    <property type="match status" value="1"/>
</dbReference>
<dbReference type="RefSeq" id="WP_133060045.1">
    <property type="nucleotide sequence ID" value="NZ_FXWJ01000006.1"/>
</dbReference>
<comment type="caution">
    <text evidence="2">The sequence shown here is derived from an EMBL/GenBank/DDBJ whole genome shotgun (WGS) entry which is preliminary data.</text>
</comment>
<evidence type="ECO:0000313" key="2">
    <source>
        <dbReference type="EMBL" id="SMQ75235.1"/>
    </source>
</evidence>
<reference evidence="2 3" key="1">
    <citation type="submission" date="2017-04" db="EMBL/GenBank/DDBJ databases">
        <authorList>
            <person name="Varghese N."/>
            <person name="Submissions S."/>
        </authorList>
    </citation>
    <scope>NUCLEOTIDE SEQUENCE [LARGE SCALE GENOMIC DNA]</scope>
    <source>
        <strain evidence="2 3">VKM Ac-1784</strain>
    </source>
</reference>
<feature type="compositionally biased region" description="Basic and acidic residues" evidence="1">
    <location>
        <begin position="7"/>
        <end position="22"/>
    </location>
</feature>
<accession>A0ABY1RIL5</accession>
<name>A0ABY1RIL5_9MICO</name>
<dbReference type="EMBL" id="FXWJ01000006">
    <property type="protein sequence ID" value="SMQ75235.1"/>
    <property type="molecule type" value="Genomic_DNA"/>
</dbReference>
<feature type="region of interest" description="Disordered" evidence="1">
    <location>
        <begin position="1"/>
        <end position="23"/>
    </location>
</feature>
<organism evidence="2 3">
    <name type="scientific">Plantibacter elymi</name>
    <name type="common">nom. nud.</name>
    <dbReference type="NCBI Taxonomy" id="199708"/>
    <lineage>
        <taxon>Bacteria</taxon>
        <taxon>Bacillati</taxon>
        <taxon>Actinomycetota</taxon>
        <taxon>Actinomycetes</taxon>
        <taxon>Micrococcales</taxon>
        <taxon>Microbacteriaceae</taxon>
        <taxon>Plantibacter</taxon>
    </lineage>
</organism>
<evidence type="ECO:0000256" key="1">
    <source>
        <dbReference type="SAM" id="MobiDB-lite"/>
    </source>
</evidence>
<gene>
    <name evidence="2" type="ORF">SAMN06295909_3729</name>
</gene>
<proteinExistence type="predicted"/>
<evidence type="ECO:0000313" key="3">
    <source>
        <dbReference type="Proteomes" id="UP000194464"/>
    </source>
</evidence>
<evidence type="ECO:0008006" key="4">
    <source>
        <dbReference type="Google" id="ProtNLM"/>
    </source>
</evidence>
<protein>
    <recommendedName>
        <fullName evidence="4">HIRAN domain-containing protein</fullName>
    </recommendedName>
</protein>